<dbReference type="EMBL" id="DWUX01000044">
    <property type="protein sequence ID" value="HJD38861.1"/>
    <property type="molecule type" value="Genomic_DNA"/>
</dbReference>
<evidence type="ECO:0000313" key="8">
    <source>
        <dbReference type="Proteomes" id="UP000823850"/>
    </source>
</evidence>
<evidence type="ECO:0000256" key="6">
    <source>
        <dbReference type="SAM" id="MobiDB-lite"/>
    </source>
</evidence>
<dbReference type="GO" id="GO:0000917">
    <property type="term" value="P:division septum assembly"/>
    <property type="evidence" value="ECO:0007669"/>
    <property type="project" value="UniProtKB-KW"/>
</dbReference>
<organism evidence="7 8">
    <name type="scientific">Candidatus Blautia stercoripullorum</name>
    <dbReference type="NCBI Taxonomy" id="2838502"/>
    <lineage>
        <taxon>Bacteria</taxon>
        <taxon>Bacillati</taxon>
        <taxon>Bacillota</taxon>
        <taxon>Clostridia</taxon>
        <taxon>Lachnospirales</taxon>
        <taxon>Lachnospiraceae</taxon>
        <taxon>Blautia</taxon>
    </lineage>
</organism>
<sequence length="207" mass="22774">MSFLDKFLDAVKVNDDLDDDDFLDEADDDFEDEKPKKRFFQKIDDDLDDAFDDELSAPKSSKKEKKEKKTGSASKSSKQSRTPKAQSSASKVTPMYSVNKKRTSAPASAVSNNEVCVIKPKQFDESTEIVDALLDNCTVILNLEGLDISLAQHIIDFTAGASYAIEGNIKKVSSYIFILTPEGVDITGDSQEFLNDIAGSASIYEGF</sequence>
<feature type="compositionally biased region" description="Polar residues" evidence="6">
    <location>
        <begin position="82"/>
        <end position="91"/>
    </location>
</feature>
<keyword evidence="2 5" id="KW-0717">Septation</keyword>
<evidence type="ECO:0000256" key="1">
    <source>
        <dbReference type="ARBA" id="ARBA00022618"/>
    </source>
</evidence>
<keyword evidence="5" id="KW-0963">Cytoplasm</keyword>
<dbReference type="InterPro" id="IPR038594">
    <property type="entry name" value="SepF-like_sf"/>
</dbReference>
<dbReference type="Pfam" id="PF04472">
    <property type="entry name" value="SepF"/>
    <property type="match status" value="1"/>
</dbReference>
<reference evidence="7" key="1">
    <citation type="journal article" date="2021" name="PeerJ">
        <title>Extensive microbial diversity within the chicken gut microbiome revealed by metagenomics and culture.</title>
        <authorList>
            <person name="Gilroy R."/>
            <person name="Ravi A."/>
            <person name="Getino M."/>
            <person name="Pursley I."/>
            <person name="Horton D.L."/>
            <person name="Alikhan N.F."/>
            <person name="Baker D."/>
            <person name="Gharbi K."/>
            <person name="Hall N."/>
            <person name="Watson M."/>
            <person name="Adriaenssens E.M."/>
            <person name="Foster-Nyarko E."/>
            <person name="Jarju S."/>
            <person name="Secka A."/>
            <person name="Antonio M."/>
            <person name="Oren A."/>
            <person name="Chaudhuri R.R."/>
            <person name="La Ragione R."/>
            <person name="Hildebrand F."/>
            <person name="Pallen M.J."/>
        </authorList>
    </citation>
    <scope>NUCLEOTIDE SEQUENCE</scope>
    <source>
        <strain evidence="7">ChiW19-6364</strain>
    </source>
</reference>
<evidence type="ECO:0000256" key="4">
    <source>
        <dbReference type="ARBA" id="ARBA00044936"/>
    </source>
</evidence>
<dbReference type="InterPro" id="IPR023052">
    <property type="entry name" value="Cell_div_SepF"/>
</dbReference>
<name>A0A9D2R8R3_9FIRM</name>
<dbReference type="PANTHER" id="PTHR35798">
    <property type="entry name" value="CELL DIVISION PROTEIN SEPF"/>
    <property type="match status" value="1"/>
</dbReference>
<dbReference type="InterPro" id="IPR007561">
    <property type="entry name" value="Cell_div_SepF/SepF-rel"/>
</dbReference>
<comment type="subunit">
    <text evidence="5">Homodimer. Interacts with FtsZ.</text>
</comment>
<dbReference type="Gene3D" id="3.30.110.150">
    <property type="entry name" value="SepF-like protein"/>
    <property type="match status" value="1"/>
</dbReference>
<comment type="function">
    <text evidence="4 5">Cell division protein that is part of the divisome complex and is recruited early to the Z-ring. Probably stimulates Z-ring formation, perhaps through the cross-linking of FtsZ protofilaments. Its function overlaps with FtsA.</text>
</comment>
<proteinExistence type="inferred from homology"/>
<keyword evidence="1 5" id="KW-0132">Cell division</keyword>
<feature type="compositionally biased region" description="Low complexity" evidence="6">
    <location>
        <begin position="71"/>
        <end position="80"/>
    </location>
</feature>
<dbReference type="AlphaFoldDB" id="A0A9D2R8R3"/>
<dbReference type="GO" id="GO:0043093">
    <property type="term" value="P:FtsZ-dependent cytokinesis"/>
    <property type="evidence" value="ECO:0007669"/>
    <property type="project" value="UniProtKB-UniRule"/>
</dbReference>
<keyword evidence="3 5" id="KW-0131">Cell cycle</keyword>
<dbReference type="Proteomes" id="UP000823850">
    <property type="component" value="Unassembled WGS sequence"/>
</dbReference>
<gene>
    <name evidence="5" type="primary">sepF</name>
    <name evidence="7" type="ORF">H9913_02425</name>
</gene>
<reference evidence="7" key="2">
    <citation type="submission" date="2021-04" db="EMBL/GenBank/DDBJ databases">
        <authorList>
            <person name="Gilroy R."/>
        </authorList>
    </citation>
    <scope>NUCLEOTIDE SEQUENCE</scope>
    <source>
        <strain evidence="7">ChiW19-6364</strain>
    </source>
</reference>
<dbReference type="PANTHER" id="PTHR35798:SF1">
    <property type="entry name" value="CELL DIVISION PROTEIN SEPF"/>
    <property type="match status" value="1"/>
</dbReference>
<evidence type="ECO:0000256" key="5">
    <source>
        <dbReference type="HAMAP-Rule" id="MF_01197"/>
    </source>
</evidence>
<accession>A0A9D2R8R3</accession>
<dbReference type="HAMAP" id="MF_01197">
    <property type="entry name" value="SepF"/>
    <property type="match status" value="1"/>
</dbReference>
<dbReference type="GO" id="GO:0005737">
    <property type="term" value="C:cytoplasm"/>
    <property type="evidence" value="ECO:0007669"/>
    <property type="project" value="UniProtKB-SubCell"/>
</dbReference>
<comment type="similarity">
    <text evidence="5">Belongs to the SepF family.</text>
</comment>
<comment type="caution">
    <text evidence="7">The sequence shown here is derived from an EMBL/GenBank/DDBJ whole genome shotgun (WGS) entry which is preliminary data.</text>
</comment>
<evidence type="ECO:0000256" key="3">
    <source>
        <dbReference type="ARBA" id="ARBA00023306"/>
    </source>
</evidence>
<evidence type="ECO:0000313" key="7">
    <source>
        <dbReference type="EMBL" id="HJD38861.1"/>
    </source>
</evidence>
<evidence type="ECO:0000256" key="2">
    <source>
        <dbReference type="ARBA" id="ARBA00023210"/>
    </source>
</evidence>
<comment type="subcellular location">
    <subcellularLocation>
        <location evidence="5">Cytoplasm</location>
    </subcellularLocation>
    <text evidence="5">Localizes to the division site, in a FtsZ-dependent manner.</text>
</comment>
<protein>
    <recommendedName>
        <fullName evidence="5">Cell division protein SepF</fullName>
    </recommendedName>
</protein>
<feature type="region of interest" description="Disordered" evidence="6">
    <location>
        <begin position="50"/>
        <end position="104"/>
    </location>
</feature>